<feature type="transmembrane region" description="Helical" evidence="1">
    <location>
        <begin position="121"/>
        <end position="142"/>
    </location>
</feature>
<gene>
    <name evidence="2" type="ORF">RCL2_000823300</name>
</gene>
<dbReference type="Proteomes" id="UP000615446">
    <property type="component" value="Unassembled WGS sequence"/>
</dbReference>
<evidence type="ECO:0000313" key="2">
    <source>
        <dbReference type="EMBL" id="GES80974.1"/>
    </source>
</evidence>
<evidence type="ECO:0000313" key="3">
    <source>
        <dbReference type="Proteomes" id="UP000615446"/>
    </source>
</evidence>
<proteinExistence type="predicted"/>
<keyword evidence="1" id="KW-0472">Membrane</keyword>
<protein>
    <submittedName>
        <fullName evidence="2">Uncharacterized protein</fullName>
    </submittedName>
</protein>
<reference evidence="2" key="1">
    <citation type="submission" date="2019-10" db="EMBL/GenBank/DDBJ databases">
        <title>Conservation and host-specific expression of non-tandemly repeated heterogenous ribosome RNA gene in arbuscular mycorrhizal fungi.</title>
        <authorList>
            <person name="Maeda T."/>
            <person name="Kobayashi Y."/>
            <person name="Nakagawa T."/>
            <person name="Ezawa T."/>
            <person name="Yamaguchi K."/>
            <person name="Bino T."/>
            <person name="Nishimoto Y."/>
            <person name="Shigenobu S."/>
            <person name="Kawaguchi M."/>
        </authorList>
    </citation>
    <scope>NUCLEOTIDE SEQUENCE</scope>
    <source>
        <strain evidence="2">HR1</strain>
    </source>
</reference>
<keyword evidence="1" id="KW-0812">Transmembrane</keyword>
<organism evidence="2 3">
    <name type="scientific">Rhizophagus clarus</name>
    <dbReference type="NCBI Taxonomy" id="94130"/>
    <lineage>
        <taxon>Eukaryota</taxon>
        <taxon>Fungi</taxon>
        <taxon>Fungi incertae sedis</taxon>
        <taxon>Mucoromycota</taxon>
        <taxon>Glomeromycotina</taxon>
        <taxon>Glomeromycetes</taxon>
        <taxon>Glomerales</taxon>
        <taxon>Glomeraceae</taxon>
        <taxon>Rhizophagus</taxon>
    </lineage>
</organism>
<accession>A0A8H3QLI8</accession>
<sequence length="160" mass="19070">MEHTEFTNIKKWYSQLHSLEKNLFFLITSYAIIIISSSIGLIFLQFNSIMNISWLFYLYVLTLLTGGFISFTSRSLTSYTVFTMSNSILILIYFVLIQFVNDVCESLVCIQHIRFIKQFAFALFILTILFELNFIFFGYLIWAKRVWKYVDNYEYKKLNV</sequence>
<dbReference type="AlphaFoldDB" id="A0A8H3QLI8"/>
<dbReference type="EMBL" id="BLAL01000053">
    <property type="protein sequence ID" value="GES80974.1"/>
    <property type="molecule type" value="Genomic_DNA"/>
</dbReference>
<feature type="transmembrane region" description="Helical" evidence="1">
    <location>
        <begin position="23"/>
        <end position="44"/>
    </location>
</feature>
<keyword evidence="1" id="KW-1133">Transmembrane helix</keyword>
<feature type="transmembrane region" description="Helical" evidence="1">
    <location>
        <begin position="56"/>
        <end position="73"/>
    </location>
</feature>
<feature type="transmembrane region" description="Helical" evidence="1">
    <location>
        <begin position="79"/>
        <end position="100"/>
    </location>
</feature>
<comment type="caution">
    <text evidence="2">The sequence shown here is derived from an EMBL/GenBank/DDBJ whole genome shotgun (WGS) entry which is preliminary data.</text>
</comment>
<name>A0A8H3QLI8_9GLOM</name>
<dbReference type="OrthoDB" id="2354462at2759"/>
<evidence type="ECO:0000256" key="1">
    <source>
        <dbReference type="SAM" id="Phobius"/>
    </source>
</evidence>